<evidence type="ECO:0000256" key="6">
    <source>
        <dbReference type="SAM" id="Coils"/>
    </source>
</evidence>
<keyword evidence="5 10" id="KW-0269">Exonuclease</keyword>
<dbReference type="NCBIfam" id="TIGR00644">
    <property type="entry name" value="recJ"/>
    <property type="match status" value="1"/>
</dbReference>
<keyword evidence="11" id="KW-1185">Reference proteome</keyword>
<dbReference type="STRING" id="1261131.lam_540"/>
<keyword evidence="6" id="KW-0175">Coiled coil</keyword>
<dbReference type="EMBL" id="CP006604">
    <property type="protein sequence ID" value="AHA27893.1"/>
    <property type="molecule type" value="Genomic_DNA"/>
</dbReference>
<dbReference type="Pfam" id="PF01368">
    <property type="entry name" value="DHH"/>
    <property type="match status" value="1"/>
</dbReference>
<dbReference type="KEGG" id="lar:lam_540"/>
<evidence type="ECO:0000259" key="7">
    <source>
        <dbReference type="Pfam" id="PF01368"/>
    </source>
</evidence>
<evidence type="ECO:0000256" key="4">
    <source>
        <dbReference type="ARBA" id="ARBA00022801"/>
    </source>
</evidence>
<feature type="domain" description="DHHA1" evidence="8">
    <location>
        <begin position="369"/>
        <end position="466"/>
    </location>
</feature>
<evidence type="ECO:0000259" key="8">
    <source>
        <dbReference type="Pfam" id="PF02272"/>
    </source>
</evidence>
<dbReference type="GO" id="GO:0003676">
    <property type="term" value="F:nucleic acid binding"/>
    <property type="evidence" value="ECO:0007669"/>
    <property type="project" value="InterPro"/>
</dbReference>
<comment type="similarity">
    <text evidence="1">Belongs to the RecJ family.</text>
</comment>
<dbReference type="InterPro" id="IPR041122">
    <property type="entry name" value="RecJ_OB"/>
</dbReference>
<evidence type="ECO:0000259" key="9">
    <source>
        <dbReference type="Pfam" id="PF17768"/>
    </source>
</evidence>
<gene>
    <name evidence="10" type="primary">recJ</name>
    <name evidence="10" type="ORF">lam_540</name>
</gene>
<dbReference type="InterPro" id="IPR004610">
    <property type="entry name" value="RecJ"/>
</dbReference>
<dbReference type="GO" id="GO:0006281">
    <property type="term" value="P:DNA repair"/>
    <property type="evidence" value="ECO:0007669"/>
    <property type="project" value="InterPro"/>
</dbReference>
<dbReference type="Gene3D" id="3.10.310.30">
    <property type="match status" value="1"/>
</dbReference>
<proteinExistence type="inferred from homology"/>
<dbReference type="eggNOG" id="COG0608">
    <property type="taxonomic scope" value="Bacteria"/>
</dbReference>
<dbReference type="GO" id="GO:0008409">
    <property type="term" value="F:5'-3' exonuclease activity"/>
    <property type="evidence" value="ECO:0007669"/>
    <property type="project" value="InterPro"/>
</dbReference>
<dbReference type="InterPro" id="IPR051673">
    <property type="entry name" value="SSDNA_exonuclease_RecJ"/>
</dbReference>
<evidence type="ECO:0000256" key="2">
    <source>
        <dbReference type="ARBA" id="ARBA00019841"/>
    </source>
</evidence>
<evidence type="ECO:0000313" key="10">
    <source>
        <dbReference type="EMBL" id="AHA27893.1"/>
    </source>
</evidence>
<feature type="coiled-coil region" evidence="6">
    <location>
        <begin position="323"/>
        <end position="350"/>
    </location>
</feature>
<dbReference type="GO" id="GO:0006310">
    <property type="term" value="P:DNA recombination"/>
    <property type="evidence" value="ECO:0007669"/>
    <property type="project" value="InterPro"/>
</dbReference>
<evidence type="ECO:0000313" key="11">
    <source>
        <dbReference type="Proteomes" id="UP000017862"/>
    </source>
</evidence>
<dbReference type="Pfam" id="PF17768">
    <property type="entry name" value="RecJ_OB"/>
    <property type="match status" value="1"/>
</dbReference>
<reference evidence="10 11" key="1">
    <citation type="journal article" date="2014" name="Mol. Plant Microbe Interact.">
        <title>The complete genome sequence of Candidatus Liberibacter americanus, associated with citrus Huanglongbing.</title>
        <authorList>
            <person name="Wulff N.A."/>
            <person name="Zhang S."/>
            <person name="Setubal J.C."/>
            <person name="Almeida N.F."/>
            <person name="Martins E.C."/>
            <person name="Harakava R."/>
            <person name="Kumar D."/>
            <person name="Rangel L.T."/>
            <person name="Foissac X."/>
            <person name="Bove J."/>
            <person name="Gabriel D.W."/>
        </authorList>
    </citation>
    <scope>NUCLEOTIDE SEQUENCE [LARGE SCALE GENOMIC DNA]</scope>
    <source>
        <strain evidence="10 11">Sao Paulo</strain>
    </source>
</reference>
<dbReference type="InterPro" id="IPR038763">
    <property type="entry name" value="DHH_sf"/>
</dbReference>
<dbReference type="AlphaFoldDB" id="U6B5E5"/>
<dbReference type="InterPro" id="IPR003156">
    <property type="entry name" value="DHHA1_dom"/>
</dbReference>
<organism evidence="10 11">
    <name type="scientific">Candidatus Liberibacter americanus str. Sao Paulo</name>
    <dbReference type="NCBI Taxonomy" id="1261131"/>
    <lineage>
        <taxon>Bacteria</taxon>
        <taxon>Pseudomonadati</taxon>
        <taxon>Pseudomonadota</taxon>
        <taxon>Alphaproteobacteria</taxon>
        <taxon>Hyphomicrobiales</taxon>
        <taxon>Rhizobiaceae</taxon>
        <taxon>Liberibacter</taxon>
    </lineage>
</organism>
<dbReference type="PANTHER" id="PTHR30255:SF2">
    <property type="entry name" value="SINGLE-STRANDED-DNA-SPECIFIC EXONUCLEASE RECJ"/>
    <property type="match status" value="1"/>
</dbReference>
<dbReference type="Proteomes" id="UP000017862">
    <property type="component" value="Chromosome"/>
</dbReference>
<dbReference type="PATRIC" id="fig|1261131.3.peg.514"/>
<name>U6B5E5_9HYPH</name>
<keyword evidence="3" id="KW-0540">Nuclease</keyword>
<dbReference type="PANTHER" id="PTHR30255">
    <property type="entry name" value="SINGLE-STRANDED-DNA-SPECIFIC EXONUCLEASE RECJ"/>
    <property type="match status" value="1"/>
</dbReference>
<feature type="domain" description="RecJ OB" evidence="9">
    <location>
        <begin position="480"/>
        <end position="589"/>
    </location>
</feature>
<evidence type="ECO:0000256" key="3">
    <source>
        <dbReference type="ARBA" id="ARBA00022722"/>
    </source>
</evidence>
<feature type="domain" description="DDH" evidence="7">
    <location>
        <begin position="94"/>
        <end position="240"/>
    </location>
</feature>
<protein>
    <recommendedName>
        <fullName evidence="2">Single-stranded-DNA-specific exonuclease RecJ</fullName>
    </recommendedName>
</protein>
<accession>U6B5E5</accession>
<evidence type="ECO:0000256" key="1">
    <source>
        <dbReference type="ARBA" id="ARBA00005915"/>
    </source>
</evidence>
<dbReference type="Gene3D" id="3.90.1640.30">
    <property type="match status" value="1"/>
</dbReference>
<dbReference type="HOGENOM" id="CLU_009736_5_1_5"/>
<dbReference type="RefSeq" id="WP_007557258.1">
    <property type="nucleotide sequence ID" value="NC_022793.1"/>
</dbReference>
<keyword evidence="4" id="KW-0378">Hydrolase</keyword>
<dbReference type="Pfam" id="PF02272">
    <property type="entry name" value="DHHA1"/>
    <property type="match status" value="1"/>
</dbReference>
<dbReference type="SUPFAM" id="SSF64182">
    <property type="entry name" value="DHH phosphoesterases"/>
    <property type="match status" value="1"/>
</dbReference>
<sequence length="593" mass="64948">MACRSFLSVDCSISGLRWLSLLGQDEINQALKIAQVHEIPDIIARVLSARHVTSDLAKDFLNPSMRMLMPDPKRLTDCEKASYRIVKAIYDSENIAIFGDYDVDGAVSVALMSRFFSYLGINSNNYIPDRILDGYGPTPKLIEKLISEGATLIITVDCGSTSQDAIQFAANKGIDVIVIDHHQMETKTSFAYALVNPNRWDDLSNQGHLCAAGVVFLVLVFICRILRQDKKIPMEHVDLLSLLDLVALATICDVVPLIGLNRAYVKKGLIVARKKCNPGLKALIECINISEPITAEHLGFMIGPRINAGGRIGEANLGSRLLISNDQKELEALAMKLDVLNQNRRIMESAMLEQAESEVMEEYKDISGASIIVVTGDGWHPGIVGLIAARLKEKFNRPTFAISFSPNGNGIGSGRSIDGFDIGKMVSLAVEQGLLIKGGGHAMAAGLTVERTNLNRLKNFFHKFAEDIIPNLIATPILKIDGALNASAVNVELIDMLETAGPYGSSNPNPVFAFPFHRLKNVRIVKLDHIQMIFESQDSSTIKGIAFRVYGTPLGDFLIKSCGELMHIAGRLCVNYYKGKKYAQIHVLDASPV</sequence>
<dbReference type="InterPro" id="IPR001667">
    <property type="entry name" value="DDH_dom"/>
</dbReference>
<evidence type="ECO:0000256" key="5">
    <source>
        <dbReference type="ARBA" id="ARBA00022839"/>
    </source>
</evidence>